<protein>
    <recommendedName>
        <fullName evidence="6">FCP1 homology domain-containing protein</fullName>
    </recommendedName>
</protein>
<dbReference type="GO" id="GO:0005634">
    <property type="term" value="C:nucleus"/>
    <property type="evidence" value="ECO:0007669"/>
    <property type="project" value="UniProtKB-ARBA"/>
</dbReference>
<proteinExistence type="inferred from homology"/>
<feature type="region of interest" description="Disordered" evidence="5">
    <location>
        <begin position="135"/>
        <end position="179"/>
    </location>
</feature>
<dbReference type="EMBL" id="VLTO01000005">
    <property type="protein sequence ID" value="KAA0177123.1"/>
    <property type="molecule type" value="Genomic_DNA"/>
</dbReference>
<evidence type="ECO:0000259" key="6">
    <source>
        <dbReference type="PROSITE" id="PS50969"/>
    </source>
</evidence>
<dbReference type="InterPro" id="IPR036412">
    <property type="entry name" value="HAD-like_sf"/>
</dbReference>
<gene>
    <name evidence="7" type="ORF">FNF27_01453</name>
</gene>
<name>A0A5A8EGT3_CAFRO</name>
<organism evidence="7 8">
    <name type="scientific">Cafeteria roenbergensis</name>
    <name type="common">Marine flagellate</name>
    <dbReference type="NCBI Taxonomy" id="33653"/>
    <lineage>
        <taxon>Eukaryota</taxon>
        <taxon>Sar</taxon>
        <taxon>Stramenopiles</taxon>
        <taxon>Bigyra</taxon>
        <taxon>Opalozoa</taxon>
        <taxon>Bicosoecida</taxon>
        <taxon>Cafeteriaceae</taxon>
        <taxon>Cafeteria</taxon>
    </lineage>
</organism>
<feature type="domain" description="FCP1 homology" evidence="6">
    <location>
        <begin position="276"/>
        <end position="435"/>
    </location>
</feature>
<dbReference type="AlphaFoldDB" id="A0A5A8EGT3"/>
<dbReference type="CDD" id="cd07521">
    <property type="entry name" value="HAD_FCP1-like"/>
    <property type="match status" value="1"/>
</dbReference>
<dbReference type="InterPro" id="IPR011948">
    <property type="entry name" value="Dullard_phosphatase"/>
</dbReference>
<evidence type="ECO:0000256" key="2">
    <source>
        <dbReference type="ARBA" id="ARBA00022912"/>
    </source>
</evidence>
<dbReference type="Proteomes" id="UP000322899">
    <property type="component" value="Unassembled WGS sequence"/>
</dbReference>
<reference evidence="7 8" key="1">
    <citation type="submission" date="2019-07" db="EMBL/GenBank/DDBJ databases">
        <title>Genomes of Cafeteria roenbergensis.</title>
        <authorList>
            <person name="Fischer M.G."/>
            <person name="Hackl T."/>
            <person name="Roman M."/>
        </authorList>
    </citation>
    <scope>NUCLEOTIDE SEQUENCE [LARGE SCALE GENOMIC DNA]</scope>
    <source>
        <strain evidence="7 8">E4-10P</strain>
    </source>
</reference>
<dbReference type="SMART" id="SM00577">
    <property type="entry name" value="CPDc"/>
    <property type="match status" value="1"/>
</dbReference>
<evidence type="ECO:0000313" key="8">
    <source>
        <dbReference type="Proteomes" id="UP000322899"/>
    </source>
</evidence>
<accession>A0A5A8EGT3</accession>
<keyword evidence="1" id="KW-0378">Hydrolase</keyword>
<dbReference type="Pfam" id="PF03031">
    <property type="entry name" value="NIF"/>
    <property type="match status" value="1"/>
</dbReference>
<dbReference type="OrthoDB" id="277011at2759"/>
<evidence type="ECO:0000256" key="4">
    <source>
        <dbReference type="ARBA" id="ARBA00038355"/>
    </source>
</evidence>
<dbReference type="FunFam" id="3.40.50.1000:FF:000015">
    <property type="entry name" value="CTD small phosphatase-like protein 2"/>
    <property type="match status" value="1"/>
</dbReference>
<dbReference type="InterPro" id="IPR050365">
    <property type="entry name" value="TIM50"/>
</dbReference>
<evidence type="ECO:0000313" key="7">
    <source>
        <dbReference type="EMBL" id="KAA0177123.1"/>
    </source>
</evidence>
<dbReference type="GO" id="GO:0004721">
    <property type="term" value="F:phosphoprotein phosphatase activity"/>
    <property type="evidence" value="ECO:0007669"/>
    <property type="project" value="UniProtKB-KW"/>
</dbReference>
<sequence>MEATSTTPGRSGWGAGRGYYADPKSPIASTPQQRRSGRGYPTTPSMASLSPMKHSEIVRARRVDERGAAGDVPAGRTGGLFSPTARIAEEDAAAVAVTNTDKENRLGGARAAAAIAAEAAAGCGAVATPVLAAAPPGRGAASAATGSASSSSPARAARDHADADPAGAGKSRASSRCDVGRYPSVSSTASAASAATAATAPAHDSEAHPGEMSTALTAAAAADLASRVSAAHAAIEATDNWEAYEEFNPYLFIRLLPPYSSVRPRVNRVVLPRKVSDAPPISLVLDLDETLVHCSVEPIPDPDLRFPVVFGGHTYQVYVRKRPFLERFLARVASKFEVTVFTASQSVYASRLLDLIDPHHRWIRHRLYREACLNVDGNYIKDLNVLGRDLKQTVLVDNSQHAFGYHLDNGVPIESWFEDPDDRELLKLAWFLERELHGCEDVRPIVRRKFRMRSLVEHR</sequence>
<dbReference type="PROSITE" id="PS50969">
    <property type="entry name" value="FCP1"/>
    <property type="match status" value="1"/>
</dbReference>
<dbReference type="SUPFAM" id="SSF56784">
    <property type="entry name" value="HAD-like"/>
    <property type="match status" value="1"/>
</dbReference>
<dbReference type="NCBIfam" id="TIGR02251">
    <property type="entry name" value="HIF-SF_euk"/>
    <property type="match status" value="1"/>
</dbReference>
<keyword evidence="2" id="KW-0904">Protein phosphatase</keyword>
<feature type="compositionally biased region" description="Low complexity" evidence="5">
    <location>
        <begin position="135"/>
        <end position="155"/>
    </location>
</feature>
<dbReference type="Gene3D" id="3.40.50.1000">
    <property type="entry name" value="HAD superfamily/HAD-like"/>
    <property type="match status" value="1"/>
</dbReference>
<comment type="similarity">
    <text evidence="4">Belongs to the CTDSPL2 family.</text>
</comment>
<comment type="caution">
    <text evidence="7">The sequence shown here is derived from an EMBL/GenBank/DDBJ whole genome shotgun (WGS) entry which is preliminary data.</text>
</comment>
<dbReference type="InterPro" id="IPR004274">
    <property type="entry name" value="FCP1_dom"/>
</dbReference>
<evidence type="ECO:0000256" key="1">
    <source>
        <dbReference type="ARBA" id="ARBA00022801"/>
    </source>
</evidence>
<evidence type="ECO:0000256" key="5">
    <source>
        <dbReference type="SAM" id="MobiDB-lite"/>
    </source>
</evidence>
<dbReference type="PANTHER" id="PTHR12210">
    <property type="entry name" value="DULLARD PROTEIN PHOSPHATASE"/>
    <property type="match status" value="1"/>
</dbReference>
<dbReference type="InterPro" id="IPR023214">
    <property type="entry name" value="HAD_sf"/>
</dbReference>
<comment type="function">
    <text evidence="3">Probable phosphatase.</text>
</comment>
<feature type="region of interest" description="Disordered" evidence="5">
    <location>
        <begin position="1"/>
        <end position="52"/>
    </location>
</feature>
<evidence type="ECO:0000256" key="3">
    <source>
        <dbReference type="ARBA" id="ARBA00037324"/>
    </source>
</evidence>